<feature type="region of interest" description="Disordered" evidence="3">
    <location>
        <begin position="255"/>
        <end position="287"/>
    </location>
</feature>
<dbReference type="EMBL" id="ML977315">
    <property type="protein sequence ID" value="KAF2119688.1"/>
    <property type="molecule type" value="Genomic_DNA"/>
</dbReference>
<evidence type="ECO:0000259" key="4">
    <source>
        <dbReference type="Pfam" id="PF05433"/>
    </source>
</evidence>
<feature type="compositionally biased region" description="Basic residues" evidence="3">
    <location>
        <begin position="38"/>
        <end position="49"/>
    </location>
</feature>
<accession>A0A6A5ZMK7</accession>
<dbReference type="OrthoDB" id="10675396at2759"/>
<keyword evidence="6" id="KW-1185">Reference proteome</keyword>
<dbReference type="InterPro" id="IPR008816">
    <property type="entry name" value="Gly_zipper_2TM_dom"/>
</dbReference>
<evidence type="ECO:0000313" key="6">
    <source>
        <dbReference type="Proteomes" id="UP000799770"/>
    </source>
</evidence>
<feature type="region of interest" description="Disordered" evidence="3">
    <location>
        <begin position="30"/>
        <end position="214"/>
    </location>
</feature>
<evidence type="ECO:0000256" key="3">
    <source>
        <dbReference type="SAM" id="MobiDB-lite"/>
    </source>
</evidence>
<feature type="compositionally biased region" description="Low complexity" evidence="3">
    <location>
        <begin position="176"/>
        <end position="188"/>
    </location>
</feature>
<name>A0A6A5ZMK7_9PLEO</name>
<dbReference type="PANTHER" id="PTHR35603">
    <property type="match status" value="1"/>
</dbReference>
<evidence type="ECO:0000313" key="5">
    <source>
        <dbReference type="EMBL" id="KAF2119688.1"/>
    </source>
</evidence>
<evidence type="ECO:0000256" key="1">
    <source>
        <dbReference type="ARBA" id="ARBA00004370"/>
    </source>
</evidence>
<dbReference type="AlphaFoldDB" id="A0A6A5ZMK7"/>
<comment type="subcellular location">
    <subcellularLocation>
        <location evidence="1">Membrane</location>
    </subcellularLocation>
</comment>
<feature type="compositionally biased region" description="Basic and acidic residues" evidence="3">
    <location>
        <begin position="189"/>
        <end position="199"/>
    </location>
</feature>
<dbReference type="PANTHER" id="PTHR35603:SF2">
    <property type="entry name" value="OUTER MEMBRANE LIPOPROTEIN"/>
    <property type="match status" value="1"/>
</dbReference>
<gene>
    <name evidence="5" type="ORF">BDV96DRAFT_642702</name>
</gene>
<organism evidence="5 6">
    <name type="scientific">Lophiotrema nucula</name>
    <dbReference type="NCBI Taxonomy" id="690887"/>
    <lineage>
        <taxon>Eukaryota</taxon>
        <taxon>Fungi</taxon>
        <taxon>Dikarya</taxon>
        <taxon>Ascomycota</taxon>
        <taxon>Pezizomycotina</taxon>
        <taxon>Dothideomycetes</taxon>
        <taxon>Pleosporomycetidae</taxon>
        <taxon>Pleosporales</taxon>
        <taxon>Lophiotremataceae</taxon>
        <taxon>Lophiotrema</taxon>
    </lineage>
</organism>
<reference evidence="5" key="1">
    <citation type="journal article" date="2020" name="Stud. Mycol.">
        <title>101 Dothideomycetes genomes: a test case for predicting lifestyles and emergence of pathogens.</title>
        <authorList>
            <person name="Haridas S."/>
            <person name="Albert R."/>
            <person name="Binder M."/>
            <person name="Bloem J."/>
            <person name="Labutti K."/>
            <person name="Salamov A."/>
            <person name="Andreopoulos B."/>
            <person name="Baker S."/>
            <person name="Barry K."/>
            <person name="Bills G."/>
            <person name="Bluhm B."/>
            <person name="Cannon C."/>
            <person name="Castanera R."/>
            <person name="Culley D."/>
            <person name="Daum C."/>
            <person name="Ezra D."/>
            <person name="Gonzalez J."/>
            <person name="Henrissat B."/>
            <person name="Kuo A."/>
            <person name="Liang C."/>
            <person name="Lipzen A."/>
            <person name="Lutzoni F."/>
            <person name="Magnuson J."/>
            <person name="Mondo S."/>
            <person name="Nolan M."/>
            <person name="Ohm R."/>
            <person name="Pangilinan J."/>
            <person name="Park H.-J."/>
            <person name="Ramirez L."/>
            <person name="Alfaro M."/>
            <person name="Sun H."/>
            <person name="Tritt A."/>
            <person name="Yoshinaga Y."/>
            <person name="Zwiers L.-H."/>
            <person name="Turgeon B."/>
            <person name="Goodwin S."/>
            <person name="Spatafora J."/>
            <person name="Crous P."/>
            <person name="Grigoriev I."/>
        </authorList>
    </citation>
    <scope>NUCLEOTIDE SEQUENCE</scope>
    <source>
        <strain evidence="5">CBS 627.86</strain>
    </source>
</reference>
<dbReference type="InterPro" id="IPR051407">
    <property type="entry name" value="Bact_OM_lipoprot/Surf_antigen"/>
</dbReference>
<sequence length="287" mass="32725">MDEYGELIELGIEGVDRVTDKYHDHIYGAVAKGASKAPRPHFGKNKNKNKNRDTNQNTPPQQQPPPQEREEREDRSFRRDSRGERDRESGERRPPNMYAPERRERDWEEDGNVDAPDRGYYSQGVGSAVARRGPPLGYEVARRAPSPPEDYGRPRDFAPYGAPSGAQRGLGDRGRPSSSRMRSYSYSPPRRERPREDRHERKRSTSPNHHRAVATIVGALAGGVIGHRVKKGEGELSTLSAVAGAVIGGIAAREGEKMYDRHKEERYEREEREERRGQRRRERDDGY</sequence>
<proteinExistence type="predicted"/>
<feature type="compositionally biased region" description="Basic residues" evidence="3">
    <location>
        <begin position="200"/>
        <end position="212"/>
    </location>
</feature>
<dbReference type="Pfam" id="PF05433">
    <property type="entry name" value="Rick_17kDa_Anti"/>
    <property type="match status" value="1"/>
</dbReference>
<keyword evidence="2" id="KW-0472">Membrane</keyword>
<evidence type="ECO:0000256" key="2">
    <source>
        <dbReference type="ARBA" id="ARBA00023136"/>
    </source>
</evidence>
<feature type="domain" description="Glycine zipper 2TM" evidence="4">
    <location>
        <begin position="214"/>
        <end position="254"/>
    </location>
</feature>
<dbReference type="GO" id="GO:0019867">
    <property type="term" value="C:outer membrane"/>
    <property type="evidence" value="ECO:0007669"/>
    <property type="project" value="InterPro"/>
</dbReference>
<protein>
    <recommendedName>
        <fullName evidence="4">Glycine zipper 2TM domain-containing protein</fullName>
    </recommendedName>
</protein>
<feature type="compositionally biased region" description="Basic and acidic residues" evidence="3">
    <location>
        <begin position="67"/>
        <end position="106"/>
    </location>
</feature>
<dbReference type="Proteomes" id="UP000799770">
    <property type="component" value="Unassembled WGS sequence"/>
</dbReference>